<comment type="caution">
    <text evidence="2">The sequence shown here is derived from an EMBL/GenBank/DDBJ whole genome shotgun (WGS) entry which is preliminary data.</text>
</comment>
<dbReference type="EMBL" id="LWLN01000001">
    <property type="protein sequence ID" value="OLZ40196.1"/>
    <property type="molecule type" value="Genomic_DNA"/>
</dbReference>
<protein>
    <recommendedName>
        <fullName evidence="4">PH domain-containing protein</fullName>
    </recommendedName>
</protein>
<reference evidence="3" key="1">
    <citation type="submission" date="2016-04" db="EMBL/GenBank/DDBJ databases">
        <authorList>
            <person name="Chen S.-C."/>
            <person name="Lai M.-C."/>
        </authorList>
    </citation>
    <scope>NUCLEOTIDE SEQUENCE [LARGE SCALE GENOMIC DNA]</scope>
    <source>
        <strain evidence="3">AB14</strain>
    </source>
</reference>
<feature type="transmembrane region" description="Helical" evidence="1">
    <location>
        <begin position="52"/>
        <end position="75"/>
    </location>
</feature>
<feature type="transmembrane region" description="Helical" evidence="1">
    <location>
        <begin position="22"/>
        <end position="45"/>
    </location>
</feature>
<proteinExistence type="predicted"/>
<feature type="transmembrane region" description="Helical" evidence="1">
    <location>
        <begin position="95"/>
        <end position="115"/>
    </location>
</feature>
<dbReference type="RefSeq" id="WP_076143928.1">
    <property type="nucleotide sequence ID" value="NZ_LWLN01000001.1"/>
</dbReference>
<sequence length="304" mass="31914">MADSVRWTIGPHNSWLSRLVTYAPYGIGGGLGLVLVLSLAGFGLAGAITGSTLALVVVLGLVGGPISLLYCWLLVQYGTNGSKWVARYAATDRLTGRGLVVATAVGAVLVTVTIGTAPELTIALFVLALLSMLFLGPLTATVSLEPEERRLQLGTDDDIGGPVVIALEDVVAVYRLPLRRLSRWRFLVIRRVQGPPLFVPVPDRHAAAVDRALERGLAATPTAEPKTAGTTRPMRLVLTAIGVGFLAVAVGFAALVVRNGDPAGGRAVYPIVLLVTFAVVALGYAVYESWLARRSAPPSEESDG</sequence>
<evidence type="ECO:0000256" key="1">
    <source>
        <dbReference type="SAM" id="Phobius"/>
    </source>
</evidence>
<keyword evidence="3" id="KW-1185">Reference proteome</keyword>
<name>A0A1S8AUA3_9EURY</name>
<keyword evidence="1" id="KW-0472">Membrane</keyword>
<organism evidence="2 3">
    <name type="scientific">Natrinema saccharevitans</name>
    <dbReference type="NCBI Taxonomy" id="301967"/>
    <lineage>
        <taxon>Archaea</taxon>
        <taxon>Methanobacteriati</taxon>
        <taxon>Methanobacteriota</taxon>
        <taxon>Stenosarchaea group</taxon>
        <taxon>Halobacteria</taxon>
        <taxon>Halobacteriales</taxon>
        <taxon>Natrialbaceae</taxon>
        <taxon>Natrinema</taxon>
    </lineage>
</organism>
<gene>
    <name evidence="2" type="ORF">A6E15_04010</name>
</gene>
<feature type="transmembrane region" description="Helical" evidence="1">
    <location>
        <begin position="236"/>
        <end position="255"/>
    </location>
</feature>
<evidence type="ECO:0000313" key="3">
    <source>
        <dbReference type="Proteomes" id="UP000189370"/>
    </source>
</evidence>
<keyword evidence="1" id="KW-0812">Transmembrane</keyword>
<feature type="transmembrane region" description="Helical" evidence="1">
    <location>
        <begin position="122"/>
        <end position="139"/>
    </location>
</feature>
<keyword evidence="1" id="KW-1133">Transmembrane helix</keyword>
<feature type="transmembrane region" description="Helical" evidence="1">
    <location>
        <begin position="267"/>
        <end position="287"/>
    </location>
</feature>
<dbReference type="Proteomes" id="UP000189370">
    <property type="component" value="Unassembled WGS sequence"/>
</dbReference>
<accession>A0A1S8AUA3</accession>
<evidence type="ECO:0008006" key="4">
    <source>
        <dbReference type="Google" id="ProtNLM"/>
    </source>
</evidence>
<evidence type="ECO:0000313" key="2">
    <source>
        <dbReference type="EMBL" id="OLZ40196.1"/>
    </source>
</evidence>
<dbReference type="AlphaFoldDB" id="A0A1S8AUA3"/>